<reference evidence="4" key="1">
    <citation type="submission" date="2016-10" db="EMBL/GenBank/DDBJ databases">
        <authorList>
            <person name="Varghese N."/>
            <person name="Submissions S."/>
        </authorList>
    </citation>
    <scope>NUCLEOTIDE SEQUENCE [LARGE SCALE GENOMIC DNA]</scope>
    <source>
        <strain evidence="4">CDM_6</strain>
    </source>
</reference>
<name>A0A1I0JXS3_9EURY</name>
<accession>A0A1I0JXS3</accession>
<dbReference type="AlphaFoldDB" id="A0A1I0JXS3"/>
<sequence length="465" mass="52794">MAQINCRIQNPKLAIRRFLDPVRAAFTTRPDGSSWARAANTWRMALAYVEGLVRPGSHKTLRGIGKRMDVHEDRIRRFITQSPWNHDALQDHLNDNIPDSIASGEAMLIFDDVDFRKKGNHSVGVTRQYAGSVGKVDNCQVAVDLVSAVPGAARNADQLTWPLGMDLYLPRPWIEEDSYAELRDEVGLPEDTEFRTKPEIALELIERTRSAKVPHACVGADAGYGDDRELRSQLRAWDEPYVLGVTPSELRVIPAETPIRPPGPTDGPGRPRTHPTYPEDVEAVSPREIADEIEDWKEVTWSEGTKGPLSGQFHRQRVRVVSNTQRRWVSDEEAWLLIEDRDGKTKAWLCWGLDEWGLEELVEYAHVRWPIEQFHKDAKQVLGMDQFEGRTWTGWNHHVSVVLMTYSFLMTERAAQGAAARLPPFSQVARIAIHEMAVRTVEEQGVDRQTAERVAEAMLRGFTDW</sequence>
<evidence type="ECO:0000259" key="2">
    <source>
        <dbReference type="Pfam" id="PF13546"/>
    </source>
</evidence>
<dbReference type="EMBL" id="FOIC01000087">
    <property type="protein sequence ID" value="SEU15787.1"/>
    <property type="molecule type" value="Genomic_DNA"/>
</dbReference>
<dbReference type="NCBIfam" id="NF033540">
    <property type="entry name" value="transpos_IS701"/>
    <property type="match status" value="1"/>
</dbReference>
<feature type="compositionally biased region" description="Low complexity" evidence="1">
    <location>
        <begin position="267"/>
        <end position="276"/>
    </location>
</feature>
<organism evidence="3 4">
    <name type="scientific">Natrinema hispanicum</name>
    <dbReference type="NCBI Taxonomy" id="392421"/>
    <lineage>
        <taxon>Archaea</taxon>
        <taxon>Methanobacteriati</taxon>
        <taxon>Methanobacteriota</taxon>
        <taxon>Stenosarchaea group</taxon>
        <taxon>Halobacteria</taxon>
        <taxon>Halobacteriales</taxon>
        <taxon>Natrialbaceae</taxon>
        <taxon>Natrinema</taxon>
    </lineage>
</organism>
<dbReference type="STRING" id="392421.SAMN04488694_1871"/>
<protein>
    <submittedName>
        <fullName evidence="3">SRSO17 transposase</fullName>
    </submittedName>
</protein>
<feature type="region of interest" description="Disordered" evidence="1">
    <location>
        <begin position="255"/>
        <end position="278"/>
    </location>
</feature>
<dbReference type="InterPro" id="IPR038721">
    <property type="entry name" value="IS701-like_DDE_dom"/>
</dbReference>
<dbReference type="OrthoDB" id="194318at2157"/>
<proteinExistence type="predicted"/>
<evidence type="ECO:0000313" key="4">
    <source>
        <dbReference type="Proteomes" id="UP000199320"/>
    </source>
</evidence>
<dbReference type="SUPFAM" id="SSF53098">
    <property type="entry name" value="Ribonuclease H-like"/>
    <property type="match status" value="1"/>
</dbReference>
<dbReference type="PANTHER" id="PTHR33627:SF1">
    <property type="entry name" value="TRANSPOSASE"/>
    <property type="match status" value="1"/>
</dbReference>
<dbReference type="Pfam" id="PF13546">
    <property type="entry name" value="DDE_5"/>
    <property type="match status" value="1"/>
</dbReference>
<dbReference type="PANTHER" id="PTHR33627">
    <property type="entry name" value="TRANSPOSASE"/>
    <property type="match status" value="1"/>
</dbReference>
<dbReference type="InterPro" id="IPR012337">
    <property type="entry name" value="RNaseH-like_sf"/>
</dbReference>
<dbReference type="RefSeq" id="WP_092936255.1">
    <property type="nucleotide sequence ID" value="NZ_FOIC01000087.1"/>
</dbReference>
<gene>
    <name evidence="3" type="ORF">SAMN04488694_1871</name>
</gene>
<feature type="domain" description="Transposase IS701-like DDE" evidence="2">
    <location>
        <begin position="41"/>
        <end position="308"/>
    </location>
</feature>
<dbReference type="Proteomes" id="UP000199320">
    <property type="component" value="Unassembled WGS sequence"/>
</dbReference>
<evidence type="ECO:0000256" key="1">
    <source>
        <dbReference type="SAM" id="MobiDB-lite"/>
    </source>
</evidence>
<evidence type="ECO:0000313" key="3">
    <source>
        <dbReference type="EMBL" id="SEU15787.1"/>
    </source>
</evidence>
<dbReference type="InterPro" id="IPR039365">
    <property type="entry name" value="IS701-like"/>
</dbReference>
<keyword evidence="4" id="KW-1185">Reference proteome</keyword>